<sequence length="250" mass="29326">MNNLFDNAEKLVKFNRSLSQQLQIKNVLNPYTQLFINVQLANRLKILSNGYYRNRYGNLIPLNIAASKGLIEFIINDEIDYEEMEIEYRSKHYPIITNLLIHQVYDSINKCMITFRQAIDNNYLDIELFIYSCSNISMSIHEAFYCGLIIGELRTNIIEQEFPKQIININEKYDFDYDILFLLLKTIVNNLNEFINTIKIIDECQLTSDGYIQHKKTRECYLLTQAIELGLVSFQDSSQITPFNNSKVVK</sequence>
<dbReference type="InterPro" id="IPR035915">
    <property type="entry name" value="Plakin_repeat_sf"/>
</dbReference>
<dbReference type="SUPFAM" id="SSF75399">
    <property type="entry name" value="Plakin repeat"/>
    <property type="match status" value="1"/>
</dbReference>
<evidence type="ECO:0000313" key="2">
    <source>
        <dbReference type="EMBL" id="CAF3854061.1"/>
    </source>
</evidence>
<dbReference type="EMBL" id="CAJNOT010000153">
    <property type="protein sequence ID" value="CAF0868062.1"/>
    <property type="molecule type" value="Genomic_DNA"/>
</dbReference>
<dbReference type="Proteomes" id="UP000663864">
    <property type="component" value="Unassembled WGS sequence"/>
</dbReference>
<dbReference type="EMBL" id="CAJOBD010002082">
    <property type="protein sequence ID" value="CAF3854061.1"/>
    <property type="molecule type" value="Genomic_DNA"/>
</dbReference>
<dbReference type="Proteomes" id="UP000663836">
    <property type="component" value="Unassembled WGS sequence"/>
</dbReference>
<accession>A0A813WZ13</accession>
<reference evidence="1" key="1">
    <citation type="submission" date="2021-02" db="EMBL/GenBank/DDBJ databases">
        <authorList>
            <person name="Nowell W R."/>
        </authorList>
    </citation>
    <scope>NUCLEOTIDE SEQUENCE</scope>
</reference>
<protein>
    <submittedName>
        <fullName evidence="1">Uncharacterized protein</fullName>
    </submittedName>
</protein>
<organism evidence="1 3">
    <name type="scientific">Rotaria sordida</name>
    <dbReference type="NCBI Taxonomy" id="392033"/>
    <lineage>
        <taxon>Eukaryota</taxon>
        <taxon>Metazoa</taxon>
        <taxon>Spiralia</taxon>
        <taxon>Gnathifera</taxon>
        <taxon>Rotifera</taxon>
        <taxon>Eurotatoria</taxon>
        <taxon>Bdelloidea</taxon>
        <taxon>Philodinida</taxon>
        <taxon>Philodinidae</taxon>
        <taxon>Rotaria</taxon>
    </lineage>
</organism>
<proteinExistence type="predicted"/>
<name>A0A813WZ13_9BILA</name>
<evidence type="ECO:0000313" key="3">
    <source>
        <dbReference type="Proteomes" id="UP000663864"/>
    </source>
</evidence>
<gene>
    <name evidence="2" type="ORF">JBS370_LOCUS18409</name>
    <name evidence="1" type="ORF">ZHD862_LOCUS5734</name>
</gene>
<comment type="caution">
    <text evidence="1">The sequence shown here is derived from an EMBL/GenBank/DDBJ whole genome shotgun (WGS) entry which is preliminary data.</text>
</comment>
<dbReference type="AlphaFoldDB" id="A0A813WZ13"/>
<evidence type="ECO:0000313" key="1">
    <source>
        <dbReference type="EMBL" id="CAF0868062.1"/>
    </source>
</evidence>
<dbReference type="Gene3D" id="3.90.1290.10">
    <property type="entry name" value="Plakin repeat"/>
    <property type="match status" value="1"/>
</dbReference>